<reference evidence="1 2" key="1">
    <citation type="submission" date="2020-08" db="EMBL/GenBank/DDBJ databases">
        <title>Sequencing the genomes of 1000 actinobacteria strains.</title>
        <authorList>
            <person name="Klenk H.-P."/>
        </authorList>
    </citation>
    <scope>NUCLEOTIDE SEQUENCE [LARGE SCALE GENOMIC DNA]</scope>
    <source>
        <strain evidence="1 2">DSM 45298</strain>
    </source>
</reference>
<dbReference type="Proteomes" id="UP000551501">
    <property type="component" value="Unassembled WGS sequence"/>
</dbReference>
<name>A0A840ETX1_9ACTN</name>
<keyword evidence="2" id="KW-1185">Reference proteome</keyword>
<dbReference type="AlphaFoldDB" id="A0A840ETX1"/>
<organism evidence="1 2">
    <name type="scientific">Gordonia humi</name>
    <dbReference type="NCBI Taxonomy" id="686429"/>
    <lineage>
        <taxon>Bacteria</taxon>
        <taxon>Bacillati</taxon>
        <taxon>Actinomycetota</taxon>
        <taxon>Actinomycetes</taxon>
        <taxon>Mycobacteriales</taxon>
        <taxon>Gordoniaceae</taxon>
        <taxon>Gordonia</taxon>
    </lineage>
</organism>
<evidence type="ECO:0000313" key="2">
    <source>
        <dbReference type="Proteomes" id="UP000551501"/>
    </source>
</evidence>
<gene>
    <name evidence="1" type="ORF">BKA16_002927</name>
</gene>
<sequence length="255" mass="27730">MADRLTSRLVLSAAARAGAPTNLWFTERQLYYEICRLMVPGHLIPRWIGFTVPPVLPFSLVRTWIRRCPGVDGLLGDPEPVSSDTGAATAEPDLFDYALPRLLICQSPAVADMLRANGLPMESACPVICVDDLPLHSGLARMLHTTSLTDDGARIYVLHDDSPSGLTLPASIAAMIEVPDSATVVPIGLRRSQTAPLHLARTGLGRRSAVDVESVPPAMLLRSVHRLVRDVTRRREPAVDLRAARAAGFLTWPDH</sequence>
<dbReference type="EMBL" id="JACIFP010000001">
    <property type="protein sequence ID" value="MBB4136375.1"/>
    <property type="molecule type" value="Genomic_DNA"/>
</dbReference>
<proteinExistence type="predicted"/>
<dbReference type="SUPFAM" id="SSF56726">
    <property type="entry name" value="DNA topoisomerase IV, alpha subunit"/>
    <property type="match status" value="1"/>
</dbReference>
<dbReference type="InterPro" id="IPR036078">
    <property type="entry name" value="Spo11/TopoVI_A_sf"/>
</dbReference>
<dbReference type="RefSeq" id="WP_183371364.1">
    <property type="nucleotide sequence ID" value="NZ_BAABHL010000120.1"/>
</dbReference>
<accession>A0A840ETX1</accession>
<comment type="caution">
    <text evidence="1">The sequence shown here is derived from an EMBL/GenBank/DDBJ whole genome shotgun (WGS) entry which is preliminary data.</text>
</comment>
<evidence type="ECO:0000313" key="1">
    <source>
        <dbReference type="EMBL" id="MBB4136375.1"/>
    </source>
</evidence>
<dbReference type="GO" id="GO:0003677">
    <property type="term" value="F:DNA binding"/>
    <property type="evidence" value="ECO:0007669"/>
    <property type="project" value="InterPro"/>
</dbReference>
<dbReference type="GO" id="GO:0005694">
    <property type="term" value="C:chromosome"/>
    <property type="evidence" value="ECO:0007669"/>
    <property type="project" value="InterPro"/>
</dbReference>
<protein>
    <submittedName>
        <fullName evidence="1">Uncharacterized protein</fullName>
    </submittedName>
</protein>